<evidence type="ECO:0000256" key="1">
    <source>
        <dbReference type="SAM" id="MobiDB-lite"/>
    </source>
</evidence>
<keyword evidence="3" id="KW-0732">Signal</keyword>
<organism evidence="5 6">
    <name type="scientific">Arthrobacter mangrovi</name>
    <dbReference type="NCBI Taxonomy" id="2966350"/>
    <lineage>
        <taxon>Bacteria</taxon>
        <taxon>Bacillati</taxon>
        <taxon>Actinomycetota</taxon>
        <taxon>Actinomycetes</taxon>
        <taxon>Micrococcales</taxon>
        <taxon>Micrococcaceae</taxon>
        <taxon>Arthrobacter</taxon>
    </lineage>
</organism>
<comment type="caution">
    <text evidence="5">The sequence shown here is derived from an EMBL/GenBank/DDBJ whole genome shotgun (WGS) entry which is preliminary data.</text>
</comment>
<dbReference type="CDD" id="cd00146">
    <property type="entry name" value="PKD"/>
    <property type="match status" value="1"/>
</dbReference>
<evidence type="ECO:0000313" key="6">
    <source>
        <dbReference type="Proteomes" id="UP001209654"/>
    </source>
</evidence>
<feature type="chain" id="PRO_5045555019" description="PKD domain-containing protein" evidence="3">
    <location>
        <begin position="25"/>
        <end position="360"/>
    </location>
</feature>
<dbReference type="PROSITE" id="PS50093">
    <property type="entry name" value="PKD"/>
    <property type="match status" value="1"/>
</dbReference>
<gene>
    <name evidence="5" type="ORF">AHIS1636_26620</name>
</gene>
<dbReference type="RefSeq" id="WP_264796316.1">
    <property type="nucleotide sequence ID" value="NZ_BRVS01000013.1"/>
</dbReference>
<dbReference type="InterPro" id="IPR035986">
    <property type="entry name" value="PKD_dom_sf"/>
</dbReference>
<dbReference type="SMART" id="SM00089">
    <property type="entry name" value="PKD"/>
    <property type="match status" value="1"/>
</dbReference>
<feature type="region of interest" description="Disordered" evidence="1">
    <location>
        <begin position="147"/>
        <end position="167"/>
    </location>
</feature>
<name>A0ABQ5MWB2_9MICC</name>
<proteinExistence type="predicted"/>
<evidence type="ECO:0000256" key="2">
    <source>
        <dbReference type="SAM" id="Phobius"/>
    </source>
</evidence>
<evidence type="ECO:0000313" key="5">
    <source>
        <dbReference type="EMBL" id="GLB68220.1"/>
    </source>
</evidence>
<sequence length="360" mass="37830">MLRRVLLVLVAAMSWLAGTAPAGAGPPPLAAGTTGQPPLPPIAVFEAACEDLDCFLDASASLDPDGSIASYDWDLGDGTRGEGKALEHQFGGPGTYTIVLTVTDRSGMSSAFSQTVTLQLPAGPPPAQSTPPDVVIPPLPTETWYSYSEEPVPGTEPGAGSSPPLPGQAAQDILDRCFEGTLVFRPPSPMEQGETTSWSIRVALHGSDEDPSQGLPGEGPVETRTPRLCELMRAELTGDGMDITATSGAGGLISLPAEGVGEWSWDITPREAGDKELTLRLLAPGPEGSSIMVETYRETIDVQVRLGYVVGNAVKEWAGPLGLSIPVVVGAIGALYVWWQRRRYKPRHAPASNTSTPPSR</sequence>
<keyword evidence="2" id="KW-0812">Transmembrane</keyword>
<accession>A0ABQ5MWB2</accession>
<protein>
    <recommendedName>
        <fullName evidence="4">PKD domain-containing protein</fullName>
    </recommendedName>
</protein>
<evidence type="ECO:0000256" key="3">
    <source>
        <dbReference type="SAM" id="SignalP"/>
    </source>
</evidence>
<keyword evidence="6" id="KW-1185">Reference proteome</keyword>
<reference evidence="5 6" key="1">
    <citation type="journal article" date="2023" name="Int. J. Syst. Evol. Microbiol.">
        <title>Arthrobacter mangrovi sp. nov., an actinobacterium isolated from the rhizosphere of a mangrove.</title>
        <authorList>
            <person name="Hamada M."/>
            <person name="Saitou S."/>
            <person name="Enomoto N."/>
            <person name="Nanri K."/>
            <person name="Hidaka K."/>
            <person name="Miura T."/>
            <person name="Tamura T."/>
        </authorList>
    </citation>
    <scope>NUCLEOTIDE SEQUENCE [LARGE SCALE GENOMIC DNA]</scope>
    <source>
        <strain evidence="5 6">NBRC 112813</strain>
    </source>
</reference>
<dbReference type="InterPro" id="IPR022409">
    <property type="entry name" value="PKD/Chitinase_dom"/>
</dbReference>
<dbReference type="EMBL" id="BRVS01000013">
    <property type="protein sequence ID" value="GLB68220.1"/>
    <property type="molecule type" value="Genomic_DNA"/>
</dbReference>
<feature type="signal peptide" evidence="3">
    <location>
        <begin position="1"/>
        <end position="24"/>
    </location>
</feature>
<feature type="domain" description="PKD" evidence="4">
    <location>
        <begin position="37"/>
        <end position="125"/>
    </location>
</feature>
<dbReference type="InterPro" id="IPR013783">
    <property type="entry name" value="Ig-like_fold"/>
</dbReference>
<evidence type="ECO:0000259" key="4">
    <source>
        <dbReference type="PROSITE" id="PS50093"/>
    </source>
</evidence>
<dbReference type="Gene3D" id="2.60.40.10">
    <property type="entry name" value="Immunoglobulins"/>
    <property type="match status" value="1"/>
</dbReference>
<keyword evidence="2" id="KW-0472">Membrane</keyword>
<feature type="transmembrane region" description="Helical" evidence="2">
    <location>
        <begin position="317"/>
        <end position="339"/>
    </location>
</feature>
<dbReference type="InterPro" id="IPR000601">
    <property type="entry name" value="PKD_dom"/>
</dbReference>
<dbReference type="Pfam" id="PF18911">
    <property type="entry name" value="PKD_4"/>
    <property type="match status" value="1"/>
</dbReference>
<keyword evidence="2" id="KW-1133">Transmembrane helix</keyword>
<dbReference type="SUPFAM" id="SSF49299">
    <property type="entry name" value="PKD domain"/>
    <property type="match status" value="1"/>
</dbReference>
<dbReference type="Proteomes" id="UP001209654">
    <property type="component" value="Unassembled WGS sequence"/>
</dbReference>